<evidence type="ECO:0000256" key="2">
    <source>
        <dbReference type="ARBA" id="ARBA00023125"/>
    </source>
</evidence>
<comment type="subcellular location">
    <subcellularLocation>
        <location evidence="3">Nucleus</location>
    </subcellularLocation>
</comment>
<accession>A0ABM0K7N4</accession>
<dbReference type="SMART" id="SM00413">
    <property type="entry name" value="ETS"/>
    <property type="match status" value="1"/>
</dbReference>
<evidence type="ECO:0000313" key="7">
    <source>
        <dbReference type="Proteomes" id="UP000694888"/>
    </source>
</evidence>
<dbReference type="InterPro" id="IPR046328">
    <property type="entry name" value="ETS_fam"/>
</dbReference>
<comment type="similarity">
    <text evidence="1 3">Belongs to the ETS family.</text>
</comment>
<dbReference type="PANTHER" id="PTHR11849">
    <property type="entry name" value="ETS"/>
    <property type="match status" value="1"/>
</dbReference>
<evidence type="ECO:0000256" key="1">
    <source>
        <dbReference type="ARBA" id="ARBA00005562"/>
    </source>
</evidence>
<organism evidence="7 8">
    <name type="scientific">Aplysia californica</name>
    <name type="common">California sea hare</name>
    <dbReference type="NCBI Taxonomy" id="6500"/>
    <lineage>
        <taxon>Eukaryota</taxon>
        <taxon>Metazoa</taxon>
        <taxon>Spiralia</taxon>
        <taxon>Lophotrochozoa</taxon>
        <taxon>Mollusca</taxon>
        <taxon>Gastropoda</taxon>
        <taxon>Heterobranchia</taxon>
        <taxon>Euthyneura</taxon>
        <taxon>Tectipleura</taxon>
        <taxon>Aplysiida</taxon>
        <taxon>Aplysioidea</taxon>
        <taxon>Aplysiidae</taxon>
        <taxon>Aplysia</taxon>
    </lineage>
</organism>
<feature type="region of interest" description="Disordered" evidence="4">
    <location>
        <begin position="422"/>
        <end position="477"/>
    </location>
</feature>
<evidence type="ECO:0000313" key="8">
    <source>
        <dbReference type="RefSeq" id="XP_005110715.1"/>
    </source>
</evidence>
<dbReference type="InterPro" id="IPR000418">
    <property type="entry name" value="Ets_dom"/>
</dbReference>
<dbReference type="PROSITE" id="PS50061">
    <property type="entry name" value="ETS_DOMAIN_3"/>
    <property type="match status" value="1"/>
</dbReference>
<feature type="compositionally biased region" description="Polar residues" evidence="4">
    <location>
        <begin position="468"/>
        <end position="477"/>
    </location>
</feature>
<dbReference type="RefSeq" id="XP_005110715.1">
    <property type="nucleotide sequence ID" value="XM_005110658.3"/>
</dbReference>
<dbReference type="Pfam" id="PF00178">
    <property type="entry name" value="Ets"/>
    <property type="match status" value="1"/>
</dbReference>
<dbReference type="PROSITE" id="PS51433">
    <property type="entry name" value="PNT"/>
    <property type="match status" value="1"/>
</dbReference>
<dbReference type="Gene3D" id="1.10.150.50">
    <property type="entry name" value="Transcription Factor, Ets-1"/>
    <property type="match status" value="1"/>
</dbReference>
<keyword evidence="2 3" id="KW-0238">DNA-binding</keyword>
<evidence type="ECO:0000259" key="5">
    <source>
        <dbReference type="PROSITE" id="PS50061"/>
    </source>
</evidence>
<dbReference type="PRINTS" id="PR00454">
    <property type="entry name" value="ETSDOMAIN"/>
</dbReference>
<gene>
    <name evidence="8" type="primary">LOC101864264</name>
</gene>
<dbReference type="InterPro" id="IPR036388">
    <property type="entry name" value="WH-like_DNA-bd_sf"/>
</dbReference>
<dbReference type="Proteomes" id="UP000694888">
    <property type="component" value="Unplaced"/>
</dbReference>
<dbReference type="SMART" id="SM00251">
    <property type="entry name" value="SAM_PNT"/>
    <property type="match status" value="1"/>
</dbReference>
<dbReference type="InterPro" id="IPR013761">
    <property type="entry name" value="SAM/pointed_sf"/>
</dbReference>
<feature type="compositionally biased region" description="Polar residues" evidence="4">
    <location>
        <begin position="430"/>
        <end position="448"/>
    </location>
</feature>
<dbReference type="InterPro" id="IPR003118">
    <property type="entry name" value="Pointed_dom"/>
</dbReference>
<reference evidence="8" key="1">
    <citation type="submission" date="2025-08" db="UniProtKB">
        <authorList>
            <consortium name="RefSeq"/>
        </authorList>
    </citation>
    <scope>IDENTIFICATION</scope>
</reference>
<dbReference type="GeneID" id="101864264"/>
<dbReference type="SUPFAM" id="SSF47769">
    <property type="entry name" value="SAM/Pointed domain"/>
    <property type="match status" value="1"/>
</dbReference>
<name>A0ABM0K7N4_APLCA</name>
<keyword evidence="7" id="KW-1185">Reference proteome</keyword>
<feature type="domain" description="ETS" evidence="5">
    <location>
        <begin position="492"/>
        <end position="575"/>
    </location>
</feature>
<dbReference type="Pfam" id="PF02198">
    <property type="entry name" value="SAM_PNT"/>
    <property type="match status" value="1"/>
</dbReference>
<dbReference type="SUPFAM" id="SSF46785">
    <property type="entry name" value="Winged helix' DNA-binding domain"/>
    <property type="match status" value="1"/>
</dbReference>
<evidence type="ECO:0000256" key="3">
    <source>
        <dbReference type="RuleBase" id="RU004019"/>
    </source>
</evidence>
<evidence type="ECO:0000256" key="4">
    <source>
        <dbReference type="SAM" id="MobiDB-lite"/>
    </source>
</evidence>
<dbReference type="InterPro" id="IPR036390">
    <property type="entry name" value="WH_DNA-bd_sf"/>
</dbReference>
<keyword evidence="3" id="KW-0539">Nucleus</keyword>
<protein>
    <submittedName>
        <fullName evidence="8">Chitinase-like protein PB1E7.04c isoform X1</fullName>
    </submittedName>
</protein>
<feature type="compositionally biased region" description="Low complexity" evidence="4">
    <location>
        <begin position="455"/>
        <end position="467"/>
    </location>
</feature>
<proteinExistence type="inferred from homology"/>
<feature type="domain" description="PNT" evidence="6">
    <location>
        <begin position="289"/>
        <end position="372"/>
    </location>
</feature>
<evidence type="ECO:0000259" key="6">
    <source>
        <dbReference type="PROSITE" id="PS51433"/>
    </source>
</evidence>
<dbReference type="PANTHER" id="PTHR11849:SF182">
    <property type="entry name" value="SAM POINTED DOMAIN-CONTAINING ETS TRANSCRIPTION FACTOR"/>
    <property type="match status" value="1"/>
</dbReference>
<sequence>MNFDMPSETGFSFIEQYKFLSRELHEQSQTCTDMVSMDQEVSVPQARSYLEAGDIKTEVKMESPNSQQQVDIDMYMAQILASTESSIGSNTDTITISSSRNSDISVQPQYIPLTVSATSSSPEHNINTYSSSSSFSSVSSGLHSASSSPLLSSVAVSSLDASSTTSFPSIVKSEPKVISESSGGLKTRTFVTELGGSGCTLVTPSEPNSGYSTDFLSGDSYPSSTHSLLSENVAPPSMCVPEGSFDYLDLDKQPSSFYDDVRPMSEPMKLESFTPAAEGSDSLEEAVVLMRDVIHHDCDKLNVPYDPMLWDVENVQTWVSWVCQKNNFSNISAQFHRMNGRVLCSLQASDFASYGRVGESLSTELELWKAANSCFPELSVSSHHNSFMQHQQHQQQQQQLPHFLEKDLLCMSSNKNNSSGFGLGPCVSPAPSTGSSSQDSLHTGSLTDNSDDENSFSMFSSASDLSSHGNNKTSSSVVHPVTKLGRGHKQTIHLWQFLRELLLSKENHSDCIRWLDRSAGVFKIEDSKKVAFLWGERKNRPAMNYDKLSRSVRQYYKKGIIKKADQPKRLVYQFCAGYM</sequence>
<dbReference type="Gene3D" id="1.10.10.10">
    <property type="entry name" value="Winged helix-like DNA-binding domain superfamily/Winged helix DNA-binding domain"/>
    <property type="match status" value="1"/>
</dbReference>